<proteinExistence type="predicted"/>
<accession>A0A934WSG8</accession>
<dbReference type="InterPro" id="IPR038174">
    <property type="entry name" value="Strep_pil_link_sf"/>
</dbReference>
<dbReference type="Proteomes" id="UP000633365">
    <property type="component" value="Unassembled WGS sequence"/>
</dbReference>
<evidence type="ECO:0000256" key="2">
    <source>
        <dbReference type="SAM" id="SignalP"/>
    </source>
</evidence>
<sequence>MKTRFSKLMAIVMVFALIVAFAAIPASAATTYTPIGGTTTITKNLVVDEDANIPDITFAYTITRGTAAAATANTIEILASDVTASIGNAAFSNTDTASTHAGLPTDAQGSTTAGKKYAQKSVTVTFPANSFTKPGVYRYVINETDGQKPGVTYDTTPRYLDVFVVANANDELSVDSYVLRNSATTIGTDGAYTSDPDVKSSGYTNSVTQYDFDFSKTITGNQGDKNKRFTFTLNITNANPGTYPVEATDVTGNPTTITIGTDGTYTGTFDLTDGSDFKVLGLNAGAVCTVSEDAQDYTASYVVDNGSTVTGNNSGQIALTDANHSVAFTNERDGIIPTGVLLTVAPFAIGLLLFGALAIFFIARKKKRAEEE</sequence>
<dbReference type="NCBIfam" id="TIGR03786">
    <property type="entry name" value="strep_pil_rpt"/>
    <property type="match status" value="1"/>
</dbReference>
<reference evidence="4" key="1">
    <citation type="submission" date="2021-01" db="EMBL/GenBank/DDBJ databases">
        <title>Genome public.</title>
        <authorList>
            <person name="Liu C."/>
            <person name="Sun Q."/>
        </authorList>
    </citation>
    <scope>NUCLEOTIDE SEQUENCE</scope>
    <source>
        <strain evidence="4">M6</strain>
    </source>
</reference>
<evidence type="ECO:0000256" key="1">
    <source>
        <dbReference type="SAM" id="Phobius"/>
    </source>
</evidence>
<name>A0A934WSG8_9FIRM</name>
<feature type="domain" description="DUF7601" evidence="3">
    <location>
        <begin position="214"/>
        <end position="332"/>
    </location>
</feature>
<evidence type="ECO:0000313" key="5">
    <source>
        <dbReference type="Proteomes" id="UP000633365"/>
    </source>
</evidence>
<keyword evidence="1" id="KW-0472">Membrane</keyword>
<gene>
    <name evidence="4" type="ORF">JKK62_10730</name>
</gene>
<keyword evidence="1" id="KW-0812">Transmembrane</keyword>
<dbReference type="Pfam" id="PF24547">
    <property type="entry name" value="DUF7601"/>
    <property type="match status" value="1"/>
</dbReference>
<dbReference type="EMBL" id="JAEQMG010000114">
    <property type="protein sequence ID" value="MBK6089107.1"/>
    <property type="molecule type" value="Genomic_DNA"/>
</dbReference>
<dbReference type="AlphaFoldDB" id="A0A934WSG8"/>
<keyword evidence="5" id="KW-1185">Reference proteome</keyword>
<dbReference type="Gene3D" id="2.60.40.3050">
    <property type="match status" value="1"/>
</dbReference>
<feature type="transmembrane region" description="Helical" evidence="1">
    <location>
        <begin position="340"/>
        <end position="363"/>
    </location>
</feature>
<organism evidence="4 5">
    <name type="scientific">Ruminococcus difficilis</name>
    <dbReference type="NCBI Taxonomy" id="2763069"/>
    <lineage>
        <taxon>Bacteria</taxon>
        <taxon>Bacillati</taxon>
        <taxon>Bacillota</taxon>
        <taxon>Clostridia</taxon>
        <taxon>Eubacteriales</taxon>
        <taxon>Oscillospiraceae</taxon>
        <taxon>Ruminococcus</taxon>
    </lineage>
</organism>
<keyword evidence="2" id="KW-0732">Signal</keyword>
<protein>
    <recommendedName>
        <fullName evidence="3">DUF7601 domain-containing protein</fullName>
    </recommendedName>
</protein>
<evidence type="ECO:0000313" key="4">
    <source>
        <dbReference type="EMBL" id="MBK6089107.1"/>
    </source>
</evidence>
<feature type="chain" id="PRO_5037557274" description="DUF7601 domain-containing protein" evidence="2">
    <location>
        <begin position="29"/>
        <end position="372"/>
    </location>
</feature>
<evidence type="ECO:0000259" key="3">
    <source>
        <dbReference type="Pfam" id="PF24547"/>
    </source>
</evidence>
<keyword evidence="1" id="KW-1133">Transmembrane helix</keyword>
<feature type="signal peptide" evidence="2">
    <location>
        <begin position="1"/>
        <end position="28"/>
    </location>
</feature>
<dbReference type="InterPro" id="IPR022464">
    <property type="entry name" value="Strep_pil_isopept_link"/>
</dbReference>
<dbReference type="Gene3D" id="2.60.40.1140">
    <property type="entry name" value="Collagen-binding surface protein Cna, B-type domain"/>
    <property type="match status" value="1"/>
</dbReference>
<dbReference type="RefSeq" id="WP_201427901.1">
    <property type="nucleotide sequence ID" value="NZ_JAEQMG010000114.1"/>
</dbReference>
<comment type="caution">
    <text evidence="4">The sequence shown here is derived from an EMBL/GenBank/DDBJ whole genome shotgun (WGS) entry which is preliminary data.</text>
</comment>
<dbReference type="InterPro" id="IPR055382">
    <property type="entry name" value="DUF7601"/>
</dbReference>